<keyword evidence="2" id="KW-1185">Reference proteome</keyword>
<organism evidence="1 2">
    <name type="scientific">Ditylenchus destructor</name>
    <dbReference type="NCBI Taxonomy" id="166010"/>
    <lineage>
        <taxon>Eukaryota</taxon>
        <taxon>Metazoa</taxon>
        <taxon>Ecdysozoa</taxon>
        <taxon>Nematoda</taxon>
        <taxon>Chromadorea</taxon>
        <taxon>Rhabditida</taxon>
        <taxon>Tylenchina</taxon>
        <taxon>Tylenchomorpha</taxon>
        <taxon>Sphaerularioidea</taxon>
        <taxon>Anguinidae</taxon>
        <taxon>Anguininae</taxon>
        <taxon>Ditylenchus</taxon>
    </lineage>
</organism>
<name>A0AAD4NLT4_9BILA</name>
<comment type="caution">
    <text evidence="1">The sequence shown here is derived from an EMBL/GenBank/DDBJ whole genome shotgun (WGS) entry which is preliminary data.</text>
</comment>
<reference evidence="1" key="1">
    <citation type="submission" date="2022-01" db="EMBL/GenBank/DDBJ databases">
        <title>Genome Sequence Resource for Two Populations of Ditylenchus destructor, the Migratory Endoparasitic Phytonematode.</title>
        <authorList>
            <person name="Zhang H."/>
            <person name="Lin R."/>
            <person name="Xie B."/>
        </authorList>
    </citation>
    <scope>NUCLEOTIDE SEQUENCE</scope>
    <source>
        <strain evidence="1">BazhouSP</strain>
    </source>
</reference>
<protein>
    <submittedName>
        <fullName evidence="1">Uncharacterized protein</fullName>
    </submittedName>
</protein>
<sequence length="122" mass="13191">MRRTDTCDLGRVDKRSSAALRRILLLYAVSVQEEAFRLPPSSVRVGLIRNSGFGLQTAGVCKLPVCKVICVQLEHTDDAKQIKLGSGGVFGGLEFCLSECWAEPILSVYKQPNATAKVGSPP</sequence>
<evidence type="ECO:0000313" key="2">
    <source>
        <dbReference type="Proteomes" id="UP001201812"/>
    </source>
</evidence>
<gene>
    <name evidence="1" type="ORF">DdX_01431</name>
</gene>
<accession>A0AAD4NLT4</accession>
<dbReference type="AlphaFoldDB" id="A0AAD4NLT4"/>
<dbReference type="Proteomes" id="UP001201812">
    <property type="component" value="Unassembled WGS sequence"/>
</dbReference>
<proteinExistence type="predicted"/>
<evidence type="ECO:0000313" key="1">
    <source>
        <dbReference type="EMBL" id="KAI1729205.1"/>
    </source>
</evidence>
<dbReference type="EMBL" id="JAKKPZ010000001">
    <property type="protein sequence ID" value="KAI1729205.1"/>
    <property type="molecule type" value="Genomic_DNA"/>
</dbReference>